<feature type="transmembrane region" description="Helical" evidence="8">
    <location>
        <begin position="21"/>
        <end position="42"/>
    </location>
</feature>
<feature type="transmembrane region" description="Helical" evidence="8">
    <location>
        <begin position="71"/>
        <end position="91"/>
    </location>
</feature>
<evidence type="ECO:0000256" key="7">
    <source>
        <dbReference type="ARBA" id="ARBA00023136"/>
    </source>
</evidence>
<evidence type="ECO:0000313" key="11">
    <source>
        <dbReference type="Proteomes" id="UP000070065"/>
    </source>
</evidence>
<dbReference type="InterPro" id="IPR014269">
    <property type="entry name" value="SecY2"/>
</dbReference>
<sequence length="413" mass="46945">MIENMKGLVMKNYFSSIITKSLMTFSLIFIYVLGSHLTLPFIDVNSRDFLGGSTAYLAFSTAITGGNLRSLSLLSVGISPWMSSMILWQMFSFSKHLGLSSMSMETQDRCRMYLTLFIAIIQSLAISLNLPVQPAYSFELVLFLNTMLLTAGTFFSIWLTDINSSNGVGGVMVILLTSMVLNIPQDLIEISKQINISTSILMFLSLMGVFFAYLLALFYRARYRIPVNKIGLNSRFKRYSYFEVMLNPAGGMPYMYLMSFLSLPTYILLLLQTLFPANLIFSEIAAKYTVGKPLWIYMYIGFLFLFSILFAFVNMSGEQIAERMKKSGEYIYGIYPGEETSRFMNRIIFRFSIIGAFFNVIMAGGPMLFVLYDEKLLRIAMIPGLFLMFGGMIFTIRDEVKALRLNETYKPLI</sequence>
<keyword evidence="2 8" id="KW-1003">Cell membrane</keyword>
<dbReference type="GO" id="GO:0065002">
    <property type="term" value="P:intracellular protein transmembrane transport"/>
    <property type="evidence" value="ECO:0007669"/>
    <property type="project" value="UniProtKB-UniRule"/>
</dbReference>
<feature type="transmembrane region" description="Helical" evidence="8">
    <location>
        <begin position="347"/>
        <end position="370"/>
    </location>
</feature>
<evidence type="ECO:0000256" key="6">
    <source>
        <dbReference type="ARBA" id="ARBA00023010"/>
    </source>
</evidence>
<evidence type="ECO:0000256" key="8">
    <source>
        <dbReference type="HAMAP-Rule" id="MF_01466"/>
    </source>
</evidence>
<comment type="caution">
    <text evidence="10">The sequence shown here is derived from an EMBL/GenBank/DDBJ whole genome shotgun (WGS) entry which is preliminary data.</text>
</comment>
<comment type="similarity">
    <text evidence="8">Belongs to the SecY/SEC61-alpha family. SecY2 subfamily.</text>
</comment>
<proteinExistence type="inferred from homology"/>
<dbReference type="HAMAP" id="MF_01466">
    <property type="entry name" value="SecY2"/>
    <property type="match status" value="1"/>
</dbReference>
<dbReference type="EMBL" id="LRQR01000036">
    <property type="protein sequence ID" value="KXA61848.1"/>
    <property type="molecule type" value="Genomic_DNA"/>
</dbReference>
<evidence type="ECO:0000256" key="2">
    <source>
        <dbReference type="ARBA" id="ARBA00022475"/>
    </source>
</evidence>
<keyword evidence="1 8" id="KW-0813">Transport</keyword>
<protein>
    <recommendedName>
        <fullName evidence="8 9">Accessory Sec system protein translocase subunit SecY2</fullName>
    </recommendedName>
</protein>
<evidence type="ECO:0000256" key="5">
    <source>
        <dbReference type="ARBA" id="ARBA00022989"/>
    </source>
</evidence>
<feature type="transmembrane region" description="Helical" evidence="8">
    <location>
        <begin position="295"/>
        <end position="315"/>
    </location>
</feature>
<evidence type="ECO:0000313" key="10">
    <source>
        <dbReference type="EMBL" id="KXA61848.1"/>
    </source>
</evidence>
<keyword evidence="7 8" id="KW-0472">Membrane</keyword>
<dbReference type="PANTHER" id="PTHR10906">
    <property type="entry name" value="SECY/SEC61-ALPHA FAMILY MEMBER"/>
    <property type="match status" value="1"/>
</dbReference>
<gene>
    <name evidence="8" type="primary">secY2</name>
    <name evidence="10" type="ORF">HMPREF3228_00553</name>
</gene>
<keyword evidence="5 8" id="KW-1133">Transmembrane helix</keyword>
<feature type="transmembrane region" description="Helical" evidence="8">
    <location>
        <begin position="196"/>
        <end position="219"/>
    </location>
</feature>
<feature type="transmembrane region" description="Helical" evidence="8">
    <location>
        <begin position="254"/>
        <end position="275"/>
    </location>
</feature>
<dbReference type="NCBIfam" id="NF009082">
    <property type="entry name" value="PRK12417.1"/>
    <property type="match status" value="1"/>
</dbReference>
<evidence type="ECO:0000256" key="3">
    <source>
        <dbReference type="ARBA" id="ARBA00022692"/>
    </source>
</evidence>
<dbReference type="Gene3D" id="1.10.3370.10">
    <property type="entry name" value="SecY subunit domain"/>
    <property type="match status" value="1"/>
</dbReference>
<dbReference type="GO" id="GO:0005886">
    <property type="term" value="C:plasma membrane"/>
    <property type="evidence" value="ECO:0007669"/>
    <property type="project" value="UniProtKB-SubCell"/>
</dbReference>
<dbReference type="Pfam" id="PF00344">
    <property type="entry name" value="SecY"/>
    <property type="match status" value="1"/>
</dbReference>
<comment type="function">
    <text evidence="8">Part of the accessory SecA2/SecY2 system specifically required for export of possible cell wall proteins. The central subunit of a protein translocation channel.</text>
</comment>
<comment type="subunit">
    <text evidence="8">Component of the accessory SecA2/SecY2 protein translocase complex required to export cell wall proteins. May form heterotrimers with SecE and SecG subunits.</text>
</comment>
<evidence type="ECO:0000256" key="1">
    <source>
        <dbReference type="ARBA" id="ARBA00022448"/>
    </source>
</evidence>
<evidence type="ECO:0000256" key="4">
    <source>
        <dbReference type="ARBA" id="ARBA00022927"/>
    </source>
</evidence>
<reference evidence="10 11" key="1">
    <citation type="submission" date="2016-01" db="EMBL/GenBank/DDBJ databases">
        <authorList>
            <person name="Oliw E.H."/>
        </authorList>
    </citation>
    <scope>NUCLEOTIDE SEQUENCE [LARGE SCALE GENOMIC DNA]</scope>
    <source>
        <strain evidence="10 11">CMW7705B</strain>
    </source>
</reference>
<dbReference type="InterPro" id="IPR023201">
    <property type="entry name" value="SecY_dom_sf"/>
</dbReference>
<keyword evidence="6 8" id="KW-0811">Translocation</keyword>
<keyword evidence="3 8" id="KW-0812">Transmembrane</keyword>
<comment type="subcellular location">
    <subcellularLocation>
        <location evidence="8">Cell membrane</location>
        <topology evidence="8">Multi-pass membrane protein</topology>
    </subcellularLocation>
</comment>
<feature type="transmembrane region" description="Helical" evidence="8">
    <location>
        <begin position="376"/>
        <end position="396"/>
    </location>
</feature>
<dbReference type="PRINTS" id="PR00303">
    <property type="entry name" value="SECYTRNLCASE"/>
</dbReference>
<dbReference type="Proteomes" id="UP000070065">
    <property type="component" value="Unassembled WGS sequence"/>
</dbReference>
<keyword evidence="4 8" id="KW-0653">Protein transport</keyword>
<accession>A0A133S0Y8</accession>
<dbReference type="GO" id="GO:0006605">
    <property type="term" value="P:protein targeting"/>
    <property type="evidence" value="ECO:0007669"/>
    <property type="project" value="UniProtKB-UniRule"/>
</dbReference>
<name>A0A133S0Y8_STRMT</name>
<feature type="transmembrane region" description="Helical" evidence="8">
    <location>
        <begin position="136"/>
        <end position="159"/>
    </location>
</feature>
<dbReference type="SUPFAM" id="SSF103491">
    <property type="entry name" value="Preprotein translocase SecY subunit"/>
    <property type="match status" value="1"/>
</dbReference>
<dbReference type="NCBIfam" id="TIGR02920">
    <property type="entry name" value="acc_sec_Y2"/>
    <property type="match status" value="1"/>
</dbReference>
<feature type="transmembrane region" description="Helical" evidence="8">
    <location>
        <begin position="166"/>
        <end position="184"/>
    </location>
</feature>
<dbReference type="PATRIC" id="fig|28037.231.peg.550"/>
<evidence type="ECO:0000256" key="9">
    <source>
        <dbReference type="NCBIfam" id="TIGR02920"/>
    </source>
</evidence>
<dbReference type="AlphaFoldDB" id="A0A133S0Y8"/>
<organism evidence="10 11">
    <name type="scientific">Streptococcus mitis</name>
    <dbReference type="NCBI Taxonomy" id="28037"/>
    <lineage>
        <taxon>Bacteria</taxon>
        <taxon>Bacillati</taxon>
        <taxon>Bacillota</taxon>
        <taxon>Bacilli</taxon>
        <taxon>Lactobacillales</taxon>
        <taxon>Streptococcaceae</taxon>
        <taxon>Streptococcus</taxon>
        <taxon>Streptococcus mitis group</taxon>
    </lineage>
</organism>
<feature type="transmembrane region" description="Helical" evidence="8">
    <location>
        <begin position="112"/>
        <end position="130"/>
    </location>
</feature>
<dbReference type="InterPro" id="IPR002208">
    <property type="entry name" value="SecY/SEC61-alpha"/>
</dbReference>
<dbReference type="PIRSF" id="PIRSF004557">
    <property type="entry name" value="SecY"/>
    <property type="match status" value="1"/>
</dbReference>